<sequence>MAESHRYRSIFQTRTTRGSASQRSPGHTPFTRANARMMRLRPSIRMEPPSPPDLRMDTAKLRSVAAGLSDGQNALDSFVEQLEKTREGIAKELSTAISNTEDSMKTRLDKMTTKYAQKAEQLQADYTKVLGQLRVPVTGKNAAEDQPAELDSVDVFGFDRDAFLSKVEAENRSLKRLWCEWEKVQQKIVCLAVEVLGVERAGVTKNHKRRVMKKRVNRAAALFDKQQAEQGAMLGELQKQEKAITLMAEISVKALKARQKKRMDERKKQRAEVCQLAKKVIANV</sequence>
<dbReference type="VEuPathDB" id="FungiDB:MGYG_01906"/>
<dbReference type="GeneID" id="10033180"/>
<dbReference type="OMA" id="IICLAVE"/>
<accession>E5QYM9</accession>
<proteinExistence type="predicted"/>
<dbReference type="AlphaFoldDB" id="E5QYM9"/>
<evidence type="ECO:0000256" key="1">
    <source>
        <dbReference type="SAM" id="MobiDB-lite"/>
    </source>
</evidence>
<dbReference type="EMBL" id="DS989822">
    <property type="protein sequence ID" value="EFQ98892.1"/>
    <property type="molecule type" value="Genomic_DNA"/>
</dbReference>
<dbReference type="RefSeq" id="XP_003177844.1">
    <property type="nucleotide sequence ID" value="XM_003177796.1"/>
</dbReference>
<name>E5QYM9_ARTGP</name>
<evidence type="ECO:0000313" key="2">
    <source>
        <dbReference type="EMBL" id="EFQ98892.1"/>
    </source>
</evidence>
<protein>
    <submittedName>
        <fullName evidence="2">Uncharacterized protein</fullName>
    </submittedName>
</protein>
<feature type="compositionally biased region" description="Polar residues" evidence="1">
    <location>
        <begin position="10"/>
        <end position="25"/>
    </location>
</feature>
<organism evidence="3">
    <name type="scientific">Arthroderma gypseum (strain ATCC MYA-4604 / CBS 118893)</name>
    <name type="common">Microsporum gypseum</name>
    <dbReference type="NCBI Taxonomy" id="535722"/>
    <lineage>
        <taxon>Eukaryota</taxon>
        <taxon>Fungi</taxon>
        <taxon>Dikarya</taxon>
        <taxon>Ascomycota</taxon>
        <taxon>Pezizomycotina</taxon>
        <taxon>Eurotiomycetes</taxon>
        <taxon>Eurotiomycetidae</taxon>
        <taxon>Onygenales</taxon>
        <taxon>Arthrodermataceae</taxon>
        <taxon>Nannizzia</taxon>
    </lineage>
</organism>
<reference evidence="3" key="1">
    <citation type="journal article" date="2012" name="MBio">
        <title>Comparative genome analysis of Trichophyton rubrum and related dermatophytes reveals candidate genes involved in infection.</title>
        <authorList>
            <person name="Martinez D.A."/>
            <person name="Oliver B.G."/>
            <person name="Graeser Y."/>
            <person name="Goldberg J.M."/>
            <person name="Li W."/>
            <person name="Martinez-Rossi N.M."/>
            <person name="Monod M."/>
            <person name="Shelest E."/>
            <person name="Barton R.C."/>
            <person name="Birch E."/>
            <person name="Brakhage A.A."/>
            <person name="Chen Z."/>
            <person name="Gurr S.J."/>
            <person name="Heiman D."/>
            <person name="Heitman J."/>
            <person name="Kosti I."/>
            <person name="Rossi A."/>
            <person name="Saif S."/>
            <person name="Samalova M."/>
            <person name="Saunders C.W."/>
            <person name="Shea T."/>
            <person name="Summerbell R.C."/>
            <person name="Xu J."/>
            <person name="Young S."/>
            <person name="Zeng Q."/>
            <person name="Birren B.W."/>
            <person name="Cuomo C.A."/>
            <person name="White T.C."/>
        </authorList>
    </citation>
    <scope>NUCLEOTIDE SEQUENCE [LARGE SCALE GENOMIC DNA]</scope>
    <source>
        <strain evidence="3">ATCC MYA-4604 / CBS 118893</strain>
    </source>
</reference>
<dbReference type="eggNOG" id="ENOG502RPY7">
    <property type="taxonomic scope" value="Eukaryota"/>
</dbReference>
<dbReference type="InParanoid" id="E5QYM9"/>
<dbReference type="OrthoDB" id="4207259at2759"/>
<dbReference type="Proteomes" id="UP000002669">
    <property type="component" value="Unassembled WGS sequence"/>
</dbReference>
<evidence type="ECO:0000313" key="3">
    <source>
        <dbReference type="Proteomes" id="UP000002669"/>
    </source>
</evidence>
<feature type="region of interest" description="Disordered" evidence="1">
    <location>
        <begin position="1"/>
        <end position="34"/>
    </location>
</feature>
<keyword evidence="3" id="KW-1185">Reference proteome</keyword>
<dbReference type="HOGENOM" id="CLU_997395_0_0_1"/>
<gene>
    <name evidence="2" type="ORF">MGYG_01906</name>
</gene>